<name>A0A5C2H6M3_9RHOB</name>
<dbReference type="Proteomes" id="UP000237655">
    <property type="component" value="Chromosome"/>
</dbReference>
<keyword evidence="3" id="KW-1185">Reference proteome</keyword>
<feature type="signal peptide" evidence="1">
    <location>
        <begin position="1"/>
        <end position="31"/>
    </location>
</feature>
<dbReference type="KEGG" id="thas:C6Y53_19075"/>
<sequence>MPNRPFAPRPINSLLVVVLASICVYSTASNAQDELGAGIVKLQESLNVIVGDGRFDQVDEEYCRGVLWTSNVTDKQEIEERLSRLSDKDFGVMNLTGQIQSYQEKRSEFLFLYNLALDREGTVELPRELYPDADRFSSACSIIVRQQMEDPEFAQIAESARSQATFSVISDLLYELLRERAR</sequence>
<accession>A0A5C2H6M3</accession>
<proteinExistence type="predicted"/>
<feature type="chain" id="PRO_5023086722" evidence="1">
    <location>
        <begin position="32"/>
        <end position="182"/>
    </location>
</feature>
<dbReference type="AlphaFoldDB" id="A0A5C2H6M3"/>
<reference evidence="3" key="1">
    <citation type="submission" date="2018-03" db="EMBL/GenBank/DDBJ databases">
        <title>Genomic analysis of the strain SH-1 isolated from shrimp intestine.</title>
        <authorList>
            <person name="Kim Y.-S."/>
            <person name="Kim S.-E."/>
            <person name="Kim K.-H."/>
        </authorList>
    </citation>
    <scope>NUCLEOTIDE SEQUENCE [LARGE SCALE GENOMIC DNA]</scope>
    <source>
        <strain evidence="3">SH-1</strain>
    </source>
</reference>
<evidence type="ECO:0000313" key="2">
    <source>
        <dbReference type="EMBL" id="QEP30333.1"/>
    </source>
</evidence>
<evidence type="ECO:0000313" key="3">
    <source>
        <dbReference type="Proteomes" id="UP000237655"/>
    </source>
</evidence>
<organism evidence="2 3">
    <name type="scientific">Pukyongiella litopenaei</name>
    <dbReference type="NCBI Taxonomy" id="2605946"/>
    <lineage>
        <taxon>Bacteria</taxon>
        <taxon>Pseudomonadati</taxon>
        <taxon>Pseudomonadota</taxon>
        <taxon>Alphaproteobacteria</taxon>
        <taxon>Rhodobacterales</taxon>
        <taxon>Paracoccaceae</taxon>
        <taxon>Pukyongiella</taxon>
    </lineage>
</organism>
<gene>
    <name evidence="2" type="ORF">C6Y53_19075</name>
</gene>
<protein>
    <submittedName>
        <fullName evidence="2">Uncharacterized protein</fullName>
    </submittedName>
</protein>
<dbReference type="EMBL" id="CP027665">
    <property type="protein sequence ID" value="QEP30333.1"/>
    <property type="molecule type" value="Genomic_DNA"/>
</dbReference>
<evidence type="ECO:0000256" key="1">
    <source>
        <dbReference type="SAM" id="SignalP"/>
    </source>
</evidence>
<keyword evidence="1" id="KW-0732">Signal</keyword>
<dbReference type="RefSeq" id="WP_149615553.1">
    <property type="nucleotide sequence ID" value="NZ_CP027665.1"/>
</dbReference>